<gene>
    <name evidence="1" type="ORF">CDAR_501401</name>
</gene>
<dbReference type="Proteomes" id="UP001054837">
    <property type="component" value="Unassembled WGS sequence"/>
</dbReference>
<reference evidence="1 2" key="1">
    <citation type="submission" date="2021-06" db="EMBL/GenBank/DDBJ databases">
        <title>Caerostris darwini draft genome.</title>
        <authorList>
            <person name="Kono N."/>
            <person name="Arakawa K."/>
        </authorList>
    </citation>
    <scope>NUCLEOTIDE SEQUENCE [LARGE SCALE GENOMIC DNA]</scope>
</reference>
<sequence>MKPKPKLRIARKMAEVKAAEKAEEEKRFHEFELVKLRVKLEAQRFVLLLANVNIAPDVQPNLHLKKLLPDFNPKEDEISSFRKLGQPPRKTERPAFQRSMLVLLRDAPGVTRGGGYSFKEVWNDISSLTKNTEKYWTLCYFISEDSPHYRNHLREHITIEPYQCPVCYKCFTSKDIFEEMLSDISNSKKKTYQMYT</sequence>
<protein>
    <recommendedName>
        <fullName evidence="3">C2H2-type domain-containing protein</fullName>
    </recommendedName>
</protein>
<comment type="caution">
    <text evidence="1">The sequence shown here is derived from an EMBL/GenBank/DDBJ whole genome shotgun (WGS) entry which is preliminary data.</text>
</comment>
<accession>A0AAV4PVB4</accession>
<dbReference type="EMBL" id="BPLQ01003391">
    <property type="protein sequence ID" value="GIY00102.1"/>
    <property type="molecule type" value="Genomic_DNA"/>
</dbReference>
<evidence type="ECO:0008006" key="3">
    <source>
        <dbReference type="Google" id="ProtNLM"/>
    </source>
</evidence>
<proteinExistence type="predicted"/>
<evidence type="ECO:0000313" key="2">
    <source>
        <dbReference type="Proteomes" id="UP001054837"/>
    </source>
</evidence>
<dbReference type="Gene3D" id="3.30.160.60">
    <property type="entry name" value="Classic Zinc Finger"/>
    <property type="match status" value="1"/>
</dbReference>
<organism evidence="1 2">
    <name type="scientific">Caerostris darwini</name>
    <dbReference type="NCBI Taxonomy" id="1538125"/>
    <lineage>
        <taxon>Eukaryota</taxon>
        <taxon>Metazoa</taxon>
        <taxon>Ecdysozoa</taxon>
        <taxon>Arthropoda</taxon>
        <taxon>Chelicerata</taxon>
        <taxon>Arachnida</taxon>
        <taxon>Araneae</taxon>
        <taxon>Araneomorphae</taxon>
        <taxon>Entelegynae</taxon>
        <taxon>Araneoidea</taxon>
        <taxon>Araneidae</taxon>
        <taxon>Caerostris</taxon>
    </lineage>
</organism>
<evidence type="ECO:0000313" key="1">
    <source>
        <dbReference type="EMBL" id="GIY00102.1"/>
    </source>
</evidence>
<keyword evidence="2" id="KW-1185">Reference proteome</keyword>
<name>A0AAV4PVB4_9ARAC</name>
<dbReference type="AlphaFoldDB" id="A0AAV4PVB4"/>
<dbReference type="InterPro" id="IPR036236">
    <property type="entry name" value="Znf_C2H2_sf"/>
</dbReference>
<dbReference type="SUPFAM" id="SSF57667">
    <property type="entry name" value="beta-beta-alpha zinc fingers"/>
    <property type="match status" value="1"/>
</dbReference>